<feature type="signal peptide" evidence="1">
    <location>
        <begin position="1"/>
        <end position="18"/>
    </location>
</feature>
<evidence type="ECO:0000256" key="1">
    <source>
        <dbReference type="SAM" id="SignalP"/>
    </source>
</evidence>
<evidence type="ECO:0000313" key="2">
    <source>
        <dbReference type="EMBL" id="PNQ73333.1"/>
    </source>
</evidence>
<dbReference type="InterPro" id="IPR026341">
    <property type="entry name" value="T9SS_type_B"/>
</dbReference>
<proteinExistence type="predicted"/>
<sequence length="776" mass="84974">MKNYLFLLALFASFVSWSQNVQVDANTYSPQQLIEDILVDSNCITNVNVTNVVGGDFGDSDLSYGYFDATGSSFPFQSGVVLSTGRLNNVQGPNTSLSDDDAPNWNGDNDLETVLDESSTLNATIIEFNFEAVANQISFRYIFASEEYQEGNNNTCQYSDLFGFLIRPDGTTQYENIAVVPGTETPIKVTTVHSGIPGGGGCDPINEGYFGGWNDTSAPINFNGQTAILTAVADVIPNTTYHVKLVIADHINYRYDSAVFLEAGSFQLSADLGPDRLIANYNALCTDETLILDAFQTNADSYTWFQNGIELTSETSATYEVTQSGTYDVEVTVNGTCIAYGGITVEYSSDPIVFDTTLIACDIDLDGFTTYNLWDASLVITGSDQNLTVVDFYETQTGAEGSDIGLIEDPSNYLNTSIGQTVYARVVNRNGCISVAQVILDIANNPVSLDAFPACDDNNDGITIFSIADLESHVLNNPDVPNTANITFYASEADLINQDNPFTSEYENISNPYVDELFIQIRDNGNCFAYTTLPLAVFDSPEILDDETLIYCLNEYPETIVVESGVIGHGTLTYEWFLNGTILFLNSESIQINEIGIYTVIATNTNGCSISREITVNPSNIATIESIAVNDGVENNTIAITVSGEGDYEYALDYGVYQDEPFFSNVLADTHLLLIRDKNGCGVITEEVAVFGFPKFFTPNGDGINDTWNPKGISAKTRAIRIKIFDRYGKLIKEIGTSENSWDGTFNGKLLKTDDYWYLATLPNGRTFTGHFTLKR</sequence>
<dbReference type="InterPro" id="IPR049804">
    <property type="entry name" value="Choice_anch_L"/>
</dbReference>
<protein>
    <recommendedName>
        <fullName evidence="4">Ig-like domain-containing protein</fullName>
    </recommendedName>
</protein>
<dbReference type="AlphaFoldDB" id="A0A2K1DZ83"/>
<evidence type="ECO:0008006" key="4">
    <source>
        <dbReference type="Google" id="ProtNLM"/>
    </source>
</evidence>
<comment type="caution">
    <text evidence="2">The sequence shown here is derived from an EMBL/GenBank/DDBJ whole genome shotgun (WGS) entry which is preliminary data.</text>
</comment>
<evidence type="ECO:0000313" key="3">
    <source>
        <dbReference type="Proteomes" id="UP000236641"/>
    </source>
</evidence>
<dbReference type="Proteomes" id="UP000236641">
    <property type="component" value="Unassembled WGS sequence"/>
</dbReference>
<dbReference type="NCBIfam" id="NF038133">
    <property type="entry name" value="choice_anch_L"/>
    <property type="match status" value="1"/>
</dbReference>
<gene>
    <name evidence="2" type="ORF">C1T31_07390</name>
</gene>
<dbReference type="NCBIfam" id="TIGR04131">
    <property type="entry name" value="Bac_Flav_CTERM"/>
    <property type="match status" value="1"/>
</dbReference>
<dbReference type="Pfam" id="PF13585">
    <property type="entry name" value="CHU_C"/>
    <property type="match status" value="1"/>
</dbReference>
<keyword evidence="1" id="KW-0732">Signal</keyword>
<dbReference type="RefSeq" id="WP_103051857.1">
    <property type="nucleotide sequence ID" value="NZ_POWF01000003.1"/>
</dbReference>
<reference evidence="2 3" key="1">
    <citation type="submission" date="2018-01" db="EMBL/GenBank/DDBJ databases">
        <title>The draft genome of Hanstruepera neustonica JCM19743.</title>
        <authorList>
            <person name="He R.-H."/>
            <person name="Du Z.-J."/>
        </authorList>
    </citation>
    <scope>NUCLEOTIDE SEQUENCE [LARGE SCALE GENOMIC DNA]</scope>
    <source>
        <strain evidence="2 3">JCM19743</strain>
    </source>
</reference>
<keyword evidence="3" id="KW-1185">Reference proteome</keyword>
<feature type="chain" id="PRO_5014360489" description="Ig-like domain-containing protein" evidence="1">
    <location>
        <begin position="19"/>
        <end position="776"/>
    </location>
</feature>
<dbReference type="OrthoDB" id="9765926at2"/>
<organism evidence="2 3">
    <name type="scientific">Hanstruepera neustonica</name>
    <dbReference type="NCBI Taxonomy" id="1445657"/>
    <lineage>
        <taxon>Bacteria</taxon>
        <taxon>Pseudomonadati</taxon>
        <taxon>Bacteroidota</taxon>
        <taxon>Flavobacteriia</taxon>
        <taxon>Flavobacteriales</taxon>
        <taxon>Flavobacteriaceae</taxon>
        <taxon>Hanstruepera</taxon>
    </lineage>
</organism>
<accession>A0A2K1DZ83</accession>
<name>A0A2K1DZ83_9FLAO</name>
<dbReference type="EMBL" id="POWF01000003">
    <property type="protein sequence ID" value="PNQ73333.1"/>
    <property type="molecule type" value="Genomic_DNA"/>
</dbReference>